<dbReference type="Proteomes" id="UP000280296">
    <property type="component" value="Unassembled WGS sequence"/>
</dbReference>
<organism evidence="2 3">
    <name type="scientific">Tautonia sociabilis</name>
    <dbReference type="NCBI Taxonomy" id="2080755"/>
    <lineage>
        <taxon>Bacteria</taxon>
        <taxon>Pseudomonadati</taxon>
        <taxon>Planctomycetota</taxon>
        <taxon>Planctomycetia</taxon>
        <taxon>Isosphaerales</taxon>
        <taxon>Isosphaeraceae</taxon>
        <taxon>Tautonia</taxon>
    </lineage>
</organism>
<protein>
    <submittedName>
        <fullName evidence="2">PEP-CTERM sorting domain-containing protein</fullName>
    </submittedName>
</protein>
<sequence>MRQGMNIPGYNISQQLAPSDLIATIRIQAVPEPSTIALCGLGLPVLIGRAAWRRRARPIG</sequence>
<dbReference type="NCBIfam" id="TIGR02595">
    <property type="entry name" value="PEP_CTERM"/>
    <property type="match status" value="1"/>
</dbReference>
<evidence type="ECO:0000259" key="1">
    <source>
        <dbReference type="Pfam" id="PF07589"/>
    </source>
</evidence>
<dbReference type="AlphaFoldDB" id="A0A432MHK5"/>
<reference evidence="2 3" key="2">
    <citation type="submission" date="2019-01" db="EMBL/GenBank/DDBJ databases">
        <title>Tautonia sociabilis, a novel thermotolerant planctomycete of Isosphaeraceae family, isolated from a 4000 m deep subterranean habitat.</title>
        <authorList>
            <person name="Kovaleva O.L."/>
            <person name="Elcheninov A.G."/>
            <person name="Van Heerden E."/>
            <person name="Toshchakov S.V."/>
            <person name="Novikov A."/>
            <person name="Bonch-Osmolovskaya E.A."/>
            <person name="Kublanov I.V."/>
        </authorList>
    </citation>
    <scope>NUCLEOTIDE SEQUENCE [LARGE SCALE GENOMIC DNA]</scope>
    <source>
        <strain evidence="2 3">GM2012</strain>
    </source>
</reference>
<dbReference type="EMBL" id="RYZH01000029">
    <property type="protein sequence ID" value="RUL86828.1"/>
    <property type="molecule type" value="Genomic_DNA"/>
</dbReference>
<dbReference type="Pfam" id="PF07589">
    <property type="entry name" value="PEP-CTERM"/>
    <property type="match status" value="1"/>
</dbReference>
<feature type="domain" description="Ice-binding protein C-terminal" evidence="1">
    <location>
        <begin position="29"/>
        <end position="55"/>
    </location>
</feature>
<reference evidence="2 3" key="1">
    <citation type="submission" date="2018-12" db="EMBL/GenBank/DDBJ databases">
        <authorList>
            <person name="Toschakov S.V."/>
        </authorList>
    </citation>
    <scope>NUCLEOTIDE SEQUENCE [LARGE SCALE GENOMIC DNA]</scope>
    <source>
        <strain evidence="2 3">GM2012</strain>
    </source>
</reference>
<keyword evidence="3" id="KW-1185">Reference proteome</keyword>
<evidence type="ECO:0000313" key="3">
    <source>
        <dbReference type="Proteomes" id="UP000280296"/>
    </source>
</evidence>
<comment type="caution">
    <text evidence="2">The sequence shown here is derived from an EMBL/GenBank/DDBJ whole genome shotgun (WGS) entry which is preliminary data.</text>
</comment>
<evidence type="ECO:0000313" key="2">
    <source>
        <dbReference type="EMBL" id="RUL86828.1"/>
    </source>
</evidence>
<dbReference type="OrthoDB" id="264824at2"/>
<name>A0A432MHK5_9BACT</name>
<dbReference type="RefSeq" id="WP_126726311.1">
    <property type="nucleotide sequence ID" value="NZ_RYZH01000029.1"/>
</dbReference>
<accession>A0A432MHK5</accession>
<proteinExistence type="predicted"/>
<gene>
    <name evidence="2" type="ORF">TsocGM_15165</name>
</gene>
<dbReference type="InterPro" id="IPR013424">
    <property type="entry name" value="Ice-binding_C"/>
</dbReference>